<proteinExistence type="predicted"/>
<dbReference type="Proteomes" id="UP000469194">
    <property type="component" value="Unassembled WGS sequence"/>
</dbReference>
<protein>
    <recommendedName>
        <fullName evidence="4">TIGR02646 family protein</fullName>
    </recommendedName>
</protein>
<evidence type="ECO:0000313" key="3">
    <source>
        <dbReference type="Proteomes" id="UP000469194"/>
    </source>
</evidence>
<feature type="region of interest" description="Disordered" evidence="1">
    <location>
        <begin position="124"/>
        <end position="160"/>
    </location>
</feature>
<accession>A0A6N9Z8P2</accession>
<keyword evidence="3" id="KW-1185">Reference proteome</keyword>
<evidence type="ECO:0000256" key="1">
    <source>
        <dbReference type="SAM" id="MobiDB-lite"/>
    </source>
</evidence>
<dbReference type="EMBL" id="WHZW01000027">
    <property type="protein sequence ID" value="NEG90455.1"/>
    <property type="molecule type" value="Genomic_DNA"/>
</dbReference>
<name>A0A6N9Z8P2_9BIFI</name>
<organism evidence="2 3">
    <name type="scientific">Bifidobacterium aerophilum</name>
    <dbReference type="NCBI Taxonomy" id="1798155"/>
    <lineage>
        <taxon>Bacteria</taxon>
        <taxon>Bacillati</taxon>
        <taxon>Actinomycetota</taxon>
        <taxon>Actinomycetes</taxon>
        <taxon>Bifidobacteriales</taxon>
        <taxon>Bifidobacteriaceae</taxon>
        <taxon>Bifidobacterium</taxon>
    </lineage>
</organism>
<reference evidence="2 3" key="1">
    <citation type="submission" date="2019-10" db="EMBL/GenBank/DDBJ databases">
        <title>Bifidobacterium from non-human primates.</title>
        <authorList>
            <person name="Modesto M."/>
        </authorList>
    </citation>
    <scope>NUCLEOTIDE SEQUENCE [LARGE SCALE GENOMIC DNA]</scope>
    <source>
        <strain evidence="2 3">TRE17</strain>
    </source>
</reference>
<feature type="compositionally biased region" description="Acidic residues" evidence="1">
    <location>
        <begin position="124"/>
        <end position="133"/>
    </location>
</feature>
<gene>
    <name evidence="2" type="ORF">GFD25_10785</name>
</gene>
<sequence length="264" mass="30356">MLYVDKSKADVPSYVIVNAKRELKDTPGTTVCYDSLLGDTPSTIREHLCADQGWLCVYCMRRISLKPEPGVSRMAHTEHYIPRHQHGDTGKALPYPEYSQADLDEFSLDYNNLFATCDGKYIEDEQSEEEPEEEYTHAGRTEKAQETCDKPRGNQRLTVDPRNPVHIASIRYGKTNALIDSSDSAIASDLTKKLNLNYHWLVAERASTLSELYEWFSVHAKDNNFRKECEERLQTLKNGDSSGKRQPFAQMLIWALEKRMRRMN</sequence>
<dbReference type="AlphaFoldDB" id="A0A6N9Z8P2"/>
<evidence type="ECO:0008006" key="4">
    <source>
        <dbReference type="Google" id="ProtNLM"/>
    </source>
</evidence>
<comment type="caution">
    <text evidence="2">The sequence shown here is derived from an EMBL/GenBank/DDBJ whole genome shotgun (WGS) entry which is preliminary data.</text>
</comment>
<dbReference type="RefSeq" id="WP_163232741.1">
    <property type="nucleotide sequence ID" value="NZ_WHZW01000027.1"/>
</dbReference>
<feature type="compositionally biased region" description="Basic and acidic residues" evidence="1">
    <location>
        <begin position="134"/>
        <end position="152"/>
    </location>
</feature>
<evidence type="ECO:0000313" key="2">
    <source>
        <dbReference type="EMBL" id="NEG90455.1"/>
    </source>
</evidence>